<gene>
    <name evidence="1" type="ORF">EII40_13525</name>
</gene>
<organism evidence="1 2">
    <name type="scientific">Tannerella forsythia</name>
    <name type="common">Bacteroides forsythus</name>
    <dbReference type="NCBI Taxonomy" id="28112"/>
    <lineage>
        <taxon>Bacteria</taxon>
        <taxon>Pseudomonadati</taxon>
        <taxon>Bacteroidota</taxon>
        <taxon>Bacteroidia</taxon>
        <taxon>Bacteroidales</taxon>
        <taxon>Tannerellaceae</taxon>
        <taxon>Tannerella</taxon>
    </lineage>
</organism>
<proteinExistence type="predicted"/>
<evidence type="ECO:0000313" key="2">
    <source>
        <dbReference type="Proteomes" id="UP000278609"/>
    </source>
</evidence>
<comment type="caution">
    <text evidence="1">The sequence shown here is derived from an EMBL/GenBank/DDBJ whole genome shotgun (WGS) entry which is preliminary data.</text>
</comment>
<protein>
    <recommendedName>
        <fullName evidence="3">SMI1/KNR4 family protein</fullName>
    </recommendedName>
</protein>
<evidence type="ECO:0000313" key="1">
    <source>
        <dbReference type="EMBL" id="RRD56822.1"/>
    </source>
</evidence>
<sequence length="192" mass="22333">MKLIEALTKFSNVFGRNKTDLGNFSVIDDAVKNTECTDELDQFYSLMSFDNVLIIGGEFFLTIQPKIKLDRAQEGWYIILNKEGQRQNDDTKWNKDWVVFANRNDDAVYFDKKNGGVYGSINKRQFFHLSSSLADFFFLLSECMKLEEEKYKFNTSDDEEDPLENFIDDTEGILSKCLSTKQVEDFLSFFFG</sequence>
<reference evidence="1 2" key="1">
    <citation type="submission" date="2018-11" db="EMBL/GenBank/DDBJ databases">
        <title>Genomes From Bacteria Associated with the Canine Oral Cavity: a Test Case for Automated Genome-Based Taxonomic Assignment.</title>
        <authorList>
            <person name="Coil D.A."/>
            <person name="Jospin G."/>
            <person name="Darling A.E."/>
            <person name="Wallis C."/>
            <person name="Davis I.J."/>
            <person name="Harris S."/>
            <person name="Eisen J.A."/>
            <person name="Holcombe L.J."/>
            <person name="O'Flynn C."/>
        </authorList>
    </citation>
    <scope>NUCLEOTIDE SEQUENCE [LARGE SCALE GENOMIC DNA]</scope>
    <source>
        <strain evidence="1 2">OH2617_COT-023</strain>
    </source>
</reference>
<dbReference type="OrthoDB" id="1099598at2"/>
<dbReference type="AlphaFoldDB" id="A0A3P1XDA3"/>
<name>A0A3P1XDA3_TANFO</name>
<dbReference type="RefSeq" id="WP_124752747.1">
    <property type="nucleotide sequence ID" value="NZ_RQYS01000097.1"/>
</dbReference>
<evidence type="ECO:0008006" key="3">
    <source>
        <dbReference type="Google" id="ProtNLM"/>
    </source>
</evidence>
<accession>A0A3P1XDA3</accession>
<dbReference type="EMBL" id="RQYS01000097">
    <property type="protein sequence ID" value="RRD56822.1"/>
    <property type="molecule type" value="Genomic_DNA"/>
</dbReference>
<dbReference type="Proteomes" id="UP000278609">
    <property type="component" value="Unassembled WGS sequence"/>
</dbReference>